<dbReference type="PRINTS" id="PR01576">
    <property type="entry name" value="PDEFORMYLASE"/>
</dbReference>
<dbReference type="InterPro" id="IPR023635">
    <property type="entry name" value="Peptide_deformylase"/>
</dbReference>
<dbReference type="RefSeq" id="WP_093055574.1">
    <property type="nucleotide sequence ID" value="NZ_FOGT01000022.1"/>
</dbReference>
<dbReference type="Pfam" id="PF01327">
    <property type="entry name" value="Pep_deformylase"/>
    <property type="match status" value="1"/>
</dbReference>
<feature type="binding site" evidence="6">
    <location>
        <position position="153"/>
    </location>
    <ligand>
        <name>Fe cation</name>
        <dbReference type="ChEBI" id="CHEBI:24875"/>
    </ligand>
</feature>
<comment type="similarity">
    <text evidence="1 6">Belongs to the polypeptide deformylase family.</text>
</comment>
<comment type="catalytic activity">
    <reaction evidence="6">
        <text>N-terminal N-formyl-L-methionyl-[peptide] + H2O = N-terminal L-methionyl-[peptide] + formate</text>
        <dbReference type="Rhea" id="RHEA:24420"/>
        <dbReference type="Rhea" id="RHEA-COMP:10639"/>
        <dbReference type="Rhea" id="RHEA-COMP:10640"/>
        <dbReference type="ChEBI" id="CHEBI:15377"/>
        <dbReference type="ChEBI" id="CHEBI:15740"/>
        <dbReference type="ChEBI" id="CHEBI:49298"/>
        <dbReference type="ChEBI" id="CHEBI:64731"/>
        <dbReference type="EC" id="3.5.1.88"/>
    </reaction>
</comment>
<feature type="region of interest" description="Disordered" evidence="7">
    <location>
        <begin position="1"/>
        <end position="25"/>
    </location>
</feature>
<dbReference type="STRING" id="1601833.SAMN05518684_12225"/>
<proteinExistence type="inferred from homology"/>
<keyword evidence="4 6" id="KW-0648">Protein biosynthesis</keyword>
<dbReference type="InterPro" id="IPR036821">
    <property type="entry name" value="Peptide_deformylase_sf"/>
</dbReference>
<dbReference type="OrthoDB" id="9784988at2"/>
<sequence>MLTMDDIIREGHPTLRKTAEPVDLPPSQEDQNTLNDMMQFLVHSQDPETAEKYSLRPGVGLAAPQINVSKRMLVMRTTDQNDEIIEYAFFNPKIISHSAETTYLDSGEGCLSVDRNVEGIVPRYARIKIEAYDADGNKVVKRLRGFLSIVFQHELDHLNGIMFYDRIEGDDPYKKPLPPGEIIKVNNDDGPLL</sequence>
<dbReference type="HAMAP" id="MF_00163">
    <property type="entry name" value="Pep_deformylase"/>
    <property type="match status" value="1"/>
</dbReference>
<dbReference type="GO" id="GO:0046872">
    <property type="term" value="F:metal ion binding"/>
    <property type="evidence" value="ECO:0007669"/>
    <property type="project" value="UniProtKB-KW"/>
</dbReference>
<evidence type="ECO:0000256" key="4">
    <source>
        <dbReference type="ARBA" id="ARBA00022917"/>
    </source>
</evidence>
<evidence type="ECO:0000256" key="7">
    <source>
        <dbReference type="SAM" id="MobiDB-lite"/>
    </source>
</evidence>
<organism evidence="8 9">
    <name type="scientific">Salipaludibacillus aurantiacus</name>
    <dbReference type="NCBI Taxonomy" id="1601833"/>
    <lineage>
        <taxon>Bacteria</taxon>
        <taxon>Bacillati</taxon>
        <taxon>Bacillota</taxon>
        <taxon>Bacilli</taxon>
        <taxon>Bacillales</taxon>
        <taxon>Bacillaceae</taxon>
    </lineage>
</organism>
<comment type="function">
    <text evidence="6">Removes the formyl group from the N-terminal Met of newly synthesized proteins. Requires at least a dipeptide for an efficient rate of reaction. N-terminal L-methionine is a prerequisite for activity but the enzyme has broad specificity at other positions.</text>
</comment>
<dbReference type="GO" id="GO:0042586">
    <property type="term" value="F:peptide deformylase activity"/>
    <property type="evidence" value="ECO:0007669"/>
    <property type="project" value="UniProtKB-UniRule"/>
</dbReference>
<dbReference type="Gene3D" id="3.90.45.10">
    <property type="entry name" value="Peptide deformylase"/>
    <property type="match status" value="1"/>
</dbReference>
<protein>
    <recommendedName>
        <fullName evidence="6">Peptide deformylase</fullName>
        <shortName evidence="6">PDF</shortName>
        <ecNumber evidence="6">3.5.1.88</ecNumber>
    </recommendedName>
    <alternativeName>
        <fullName evidence="6">Polypeptide deformylase</fullName>
    </alternativeName>
</protein>
<keyword evidence="9" id="KW-1185">Reference proteome</keyword>
<dbReference type="FunFam" id="3.90.45.10:FF:000002">
    <property type="entry name" value="Peptide deformylase"/>
    <property type="match status" value="1"/>
</dbReference>
<reference evidence="9" key="1">
    <citation type="submission" date="2016-10" db="EMBL/GenBank/DDBJ databases">
        <authorList>
            <person name="Varghese N."/>
            <person name="Submissions S."/>
        </authorList>
    </citation>
    <scope>NUCLEOTIDE SEQUENCE [LARGE SCALE GENOMIC DNA]</scope>
    <source>
        <strain evidence="9">S9</strain>
    </source>
</reference>
<keyword evidence="3 6" id="KW-0378">Hydrolase</keyword>
<feature type="compositionally biased region" description="Basic and acidic residues" evidence="7">
    <location>
        <begin position="1"/>
        <end position="20"/>
    </location>
</feature>
<gene>
    <name evidence="6" type="primary">def</name>
    <name evidence="8" type="ORF">SAMN05518684_12225</name>
</gene>
<evidence type="ECO:0000256" key="2">
    <source>
        <dbReference type="ARBA" id="ARBA00022723"/>
    </source>
</evidence>
<dbReference type="PIRSF" id="PIRSF004749">
    <property type="entry name" value="Pep_def"/>
    <property type="match status" value="1"/>
</dbReference>
<feature type="binding site" evidence="6">
    <location>
        <position position="110"/>
    </location>
    <ligand>
        <name>Fe cation</name>
        <dbReference type="ChEBI" id="CHEBI:24875"/>
    </ligand>
</feature>
<evidence type="ECO:0000256" key="1">
    <source>
        <dbReference type="ARBA" id="ARBA00010759"/>
    </source>
</evidence>
<dbReference type="AlphaFoldDB" id="A0A1H9WZX0"/>
<dbReference type="PANTHER" id="PTHR10458:SF8">
    <property type="entry name" value="PEPTIDE DEFORMYLASE 2"/>
    <property type="match status" value="1"/>
</dbReference>
<dbReference type="NCBIfam" id="TIGR00079">
    <property type="entry name" value="pept_deformyl"/>
    <property type="match status" value="1"/>
</dbReference>
<evidence type="ECO:0000256" key="6">
    <source>
        <dbReference type="HAMAP-Rule" id="MF_00163"/>
    </source>
</evidence>
<feature type="active site" evidence="6">
    <location>
        <position position="154"/>
    </location>
</feature>
<dbReference type="SUPFAM" id="SSF56420">
    <property type="entry name" value="Peptide deformylase"/>
    <property type="match status" value="1"/>
</dbReference>
<accession>A0A1H9WZX0</accession>
<dbReference type="EMBL" id="FOGT01000022">
    <property type="protein sequence ID" value="SES39395.1"/>
    <property type="molecule type" value="Genomic_DNA"/>
</dbReference>
<comment type="cofactor">
    <cofactor evidence="6">
        <name>Fe(2+)</name>
        <dbReference type="ChEBI" id="CHEBI:29033"/>
    </cofactor>
    <text evidence="6">Binds 1 Fe(2+) ion.</text>
</comment>
<name>A0A1H9WZX0_9BACI</name>
<evidence type="ECO:0000256" key="5">
    <source>
        <dbReference type="ARBA" id="ARBA00023004"/>
    </source>
</evidence>
<dbReference type="Proteomes" id="UP000198571">
    <property type="component" value="Unassembled WGS sequence"/>
</dbReference>
<dbReference type="EC" id="3.5.1.88" evidence="6"/>
<evidence type="ECO:0000313" key="8">
    <source>
        <dbReference type="EMBL" id="SES39395.1"/>
    </source>
</evidence>
<evidence type="ECO:0000313" key="9">
    <source>
        <dbReference type="Proteomes" id="UP000198571"/>
    </source>
</evidence>
<feature type="binding site" evidence="6">
    <location>
        <position position="157"/>
    </location>
    <ligand>
        <name>Fe cation</name>
        <dbReference type="ChEBI" id="CHEBI:24875"/>
    </ligand>
</feature>
<dbReference type="CDD" id="cd00487">
    <property type="entry name" value="Pep_deformylase"/>
    <property type="match status" value="1"/>
</dbReference>
<dbReference type="PANTHER" id="PTHR10458">
    <property type="entry name" value="PEPTIDE DEFORMYLASE"/>
    <property type="match status" value="1"/>
</dbReference>
<evidence type="ECO:0000256" key="3">
    <source>
        <dbReference type="ARBA" id="ARBA00022801"/>
    </source>
</evidence>
<keyword evidence="2 6" id="KW-0479">Metal-binding</keyword>
<dbReference type="GO" id="GO:0006412">
    <property type="term" value="P:translation"/>
    <property type="evidence" value="ECO:0007669"/>
    <property type="project" value="UniProtKB-UniRule"/>
</dbReference>
<keyword evidence="5 6" id="KW-0408">Iron</keyword>